<reference evidence="8" key="1">
    <citation type="submission" date="2014-03" db="EMBL/GenBank/DDBJ databases">
        <title>The sialotranscriptome of Amblyomma triste, Amblyomma parvum and Amblyomma cajennense ticks, uncovered by 454-based RNA-seq.</title>
        <authorList>
            <person name="Garcia G.R."/>
            <person name="Gardinassi L.G."/>
            <person name="Ribeiro J.M."/>
            <person name="Anatriello E."/>
            <person name="Ferreira B.R."/>
            <person name="Moreira H.N."/>
            <person name="Mafra C."/>
            <person name="Olegario M.M."/>
            <person name="Szabo P.J."/>
            <person name="Miranda-Santos I.K."/>
            <person name="Maruyama S.R."/>
        </authorList>
    </citation>
    <scope>NUCLEOTIDE SEQUENCE</scope>
    <source>
        <strain evidence="8">Mato Grasso do Sul</strain>
        <tissue evidence="8">Salivary glands</tissue>
    </source>
</reference>
<dbReference type="GO" id="GO:0046872">
    <property type="term" value="F:metal ion binding"/>
    <property type="evidence" value="ECO:0007669"/>
    <property type="project" value="UniProtKB-KW"/>
</dbReference>
<comment type="similarity">
    <text evidence="1">Belongs to the NARF family.</text>
</comment>
<dbReference type="InterPro" id="IPR009016">
    <property type="entry name" value="Fe_hydrogenase"/>
</dbReference>
<keyword evidence="4" id="KW-0408">Iron</keyword>
<feature type="non-terminal residue" evidence="8">
    <location>
        <position position="1"/>
    </location>
</feature>
<evidence type="ECO:0000256" key="3">
    <source>
        <dbReference type="ARBA" id="ARBA00022723"/>
    </source>
</evidence>
<dbReference type="Gene3D" id="3.40.950.10">
    <property type="entry name" value="Fe-only Hydrogenase (Larger Subunit), Chain L, domain 3"/>
    <property type="match status" value="1"/>
</dbReference>
<name>A0A023GFC0_AMBTT</name>
<comment type="function">
    <text evidence="6">Component of the cytosolic iron-sulfur (Fe/S) protein assembly machinery. Required for maturation of extramitochondrial Fe/S proteins.</text>
</comment>
<protein>
    <submittedName>
        <fullName evidence="8">Putative nuclear architecture related protein</fullName>
    </submittedName>
</protein>
<dbReference type="AlphaFoldDB" id="A0A023GFC0"/>
<dbReference type="InterPro" id="IPR004108">
    <property type="entry name" value="Fe_hydrogenase_lsu_C"/>
</dbReference>
<evidence type="ECO:0000256" key="2">
    <source>
        <dbReference type="ARBA" id="ARBA00022485"/>
    </source>
</evidence>
<evidence type="ECO:0000256" key="1">
    <source>
        <dbReference type="ARBA" id="ARBA00006596"/>
    </source>
</evidence>
<evidence type="ECO:0000259" key="7">
    <source>
        <dbReference type="Pfam" id="PF02906"/>
    </source>
</evidence>
<dbReference type="PANTHER" id="PTHR11615">
    <property type="entry name" value="NITRATE, FORMATE, IRON DEHYDROGENASE"/>
    <property type="match status" value="1"/>
</dbReference>
<evidence type="ECO:0000256" key="6">
    <source>
        <dbReference type="ARBA" id="ARBA00025700"/>
    </source>
</evidence>
<keyword evidence="5" id="KW-0411">Iron-sulfur</keyword>
<dbReference type="Pfam" id="PF02906">
    <property type="entry name" value="Fe_hyd_lg_C"/>
    <property type="match status" value="1"/>
</dbReference>
<organism evidence="8">
    <name type="scientific">Amblyomma triste</name>
    <name type="common">Neotropical tick</name>
    <dbReference type="NCBI Taxonomy" id="251400"/>
    <lineage>
        <taxon>Eukaryota</taxon>
        <taxon>Metazoa</taxon>
        <taxon>Ecdysozoa</taxon>
        <taxon>Arthropoda</taxon>
        <taxon>Chelicerata</taxon>
        <taxon>Arachnida</taxon>
        <taxon>Acari</taxon>
        <taxon>Parasitiformes</taxon>
        <taxon>Ixodida</taxon>
        <taxon>Ixodoidea</taxon>
        <taxon>Ixodidae</taxon>
        <taxon>Amblyomminae</taxon>
        <taxon>Amblyomma</taxon>
    </lineage>
</organism>
<dbReference type="SUPFAM" id="SSF53920">
    <property type="entry name" value="Fe-only hydrogenase"/>
    <property type="match status" value="1"/>
</dbReference>
<feature type="domain" description="Iron hydrogenase large subunit C-terminal" evidence="7">
    <location>
        <begin position="116"/>
        <end position="408"/>
    </location>
</feature>
<dbReference type="EMBL" id="GBBM01003755">
    <property type="protein sequence ID" value="JAC31663.1"/>
    <property type="molecule type" value="mRNA"/>
</dbReference>
<evidence type="ECO:0000256" key="5">
    <source>
        <dbReference type="ARBA" id="ARBA00023014"/>
    </source>
</evidence>
<accession>A0A023GFC0</accession>
<evidence type="ECO:0000256" key="4">
    <source>
        <dbReference type="ARBA" id="ARBA00023004"/>
    </source>
</evidence>
<dbReference type="InterPro" id="IPR050340">
    <property type="entry name" value="Cytosolic_Fe-S_CAF"/>
</dbReference>
<sequence length="486" mass="53479">SKRRHQQADGFSGVLRITDLNDFIGPSQECIKPVVVEKRVGKLGSIKIGDDGSYLQVDELGQTSKLEKAQITLTDCLACSGCVTSAETVLITEQSSEQLYNVLADNAKLPEEKRKLVVVTVAPQVPASFAGKYGVSYEQSLARLSGFFNALGAHYVLDATFGREFALVETLRDFLERWARRGSDPAALPLLASSCPGFVCYAEKTHGNVLLPHISRARSPQQVMGSLVKKFLAGKLGKKPDQIYHVSVMPCYDKKLEASRADFYDEIYGTRDVDCVITSVEVESMLTKEGKAFGELPSTASDSPFRCEVDGAPYRHQGSGSGGYCEYVFTEAARLLFGQRPEEVAFRTLRNQDFREVTLEVGGEPVLRFAIANGFRNIQNVVQKMKRAKCPYHFIEIMACPAGCLNGGAQLRADDGDSKALLKRVEEAYSAIKSQMPTASPAVLDVYRDWLGAEDPLAEVGNADRAPLWTTYRALEKTTNALNIRW</sequence>
<proteinExistence type="evidence at transcript level"/>
<keyword evidence="3" id="KW-0479">Metal-binding</keyword>
<keyword evidence="2" id="KW-0004">4Fe-4S</keyword>
<dbReference type="FunFam" id="3.30.70.20:FF:000042">
    <property type="entry name" value="Cytosolic Fe-S cluster assembly factor NAR1"/>
    <property type="match status" value="1"/>
</dbReference>
<evidence type="ECO:0000313" key="8">
    <source>
        <dbReference type="EMBL" id="JAC31663.1"/>
    </source>
</evidence>
<dbReference type="Gene3D" id="3.40.50.1780">
    <property type="match status" value="1"/>
</dbReference>
<dbReference type="GO" id="GO:0051539">
    <property type="term" value="F:4 iron, 4 sulfur cluster binding"/>
    <property type="evidence" value="ECO:0007669"/>
    <property type="project" value="UniProtKB-KW"/>
</dbReference>